<organism evidence="1 2">
    <name type="scientific">Rhizobium laguerreae</name>
    <dbReference type="NCBI Taxonomy" id="1076926"/>
    <lineage>
        <taxon>Bacteria</taxon>
        <taxon>Pseudomonadati</taxon>
        <taxon>Pseudomonadota</taxon>
        <taxon>Alphaproteobacteria</taxon>
        <taxon>Hyphomicrobiales</taxon>
        <taxon>Rhizobiaceae</taxon>
        <taxon>Rhizobium/Agrobacterium group</taxon>
        <taxon>Rhizobium</taxon>
    </lineage>
</organism>
<dbReference type="Proteomes" id="UP000295021">
    <property type="component" value="Unassembled WGS sequence"/>
</dbReference>
<evidence type="ECO:0000313" key="1">
    <source>
        <dbReference type="EMBL" id="TCU11809.1"/>
    </source>
</evidence>
<dbReference type="EMBL" id="SMBI01000036">
    <property type="protein sequence ID" value="TCU11809.1"/>
    <property type="molecule type" value="Genomic_DNA"/>
</dbReference>
<evidence type="ECO:0000313" key="2">
    <source>
        <dbReference type="Proteomes" id="UP000295021"/>
    </source>
</evidence>
<dbReference type="AlphaFoldDB" id="A0AAX2QA76"/>
<accession>A0AAX2QA76</accession>
<protein>
    <submittedName>
        <fullName evidence="1">Uncharacterized protein</fullName>
    </submittedName>
</protein>
<gene>
    <name evidence="1" type="ORF">EV131_13615</name>
</gene>
<proteinExistence type="predicted"/>
<name>A0AAX2QA76_9HYPH</name>
<sequence>MSNDPFTLDMFGSSALSSGLGLGVTAFGGFDTVAANDDEPDPTPPAAAPALPVAAFPAGRSGRRQNFYLDGERGLGASWKDRARVNVASILVADGIPSRSGRRPPRSRHR</sequence>
<reference evidence="1 2" key="1">
    <citation type="submission" date="2019-03" db="EMBL/GenBank/DDBJ databases">
        <title>Genomic Encyclopedia of Type Strains, Phase IV (KMG-V): Genome sequencing to study the core and pangenomes of soil and plant-associated prokaryotes.</title>
        <authorList>
            <person name="Whitman W."/>
        </authorList>
    </citation>
    <scope>NUCLEOTIDE SEQUENCE [LARGE SCALE GENOMIC DNA]</scope>
    <source>
        <strain evidence="1 2">FB403</strain>
    </source>
</reference>
<comment type="caution">
    <text evidence="1">The sequence shown here is derived from an EMBL/GenBank/DDBJ whole genome shotgun (WGS) entry which is preliminary data.</text>
</comment>